<sequence precursor="true">MRLLEIRSAFSAIAVALCVGASGTAIAQDDTEEQVGATPGEVSPDSGEVTIVVTGSRVRRDTFNAASPIDVFTKEDAVLGGVESATDLLQSNTVTSGSGQINDTFVGYVSDNGPGAATIGLRGFGASRTLTLLNGRRVAPAGAGPQLIAADLNVLPLGVVQRIEVLREGASAVYGSDAVAGVVNIVTETDYDGVTLDFYTNQPIEHGGGGRTYRASVTAGKTFDRGHITGSLEYRERTGMRFDARSDFTCPQDGFVDATTGEPVGQLIPGTNELRCHPFQAAGNGTAQYYMLGIDYFSGQVGRFTYNQNDPANADPNTGFSVDDYDLRPTHSKVEDRAHVIPPIQTVTGFIDASYEVTPSIEAYMEGLYTRRRSHYDYSSQISWDGAQTGAYIYGGPDGQFIRDTFDDGVVTPFYPNAAMTQTANGYQELRFFIVPPLRRSKQAVDYGRIHGGFRGDLGISDWRFDANLMYSRTDATSRNQNIDSRLLRNSIDVVLAPDGTPAENITTAIPGQFGYVDGGNNSYTCRSNVDGGGNFIAGSACVPFDPFNPQSLAGNIPQNVMNYIYFDNVGKTKFDQWTGQLVVDGSLFELPGGSAGFALGYEHRRDYINDVPSEASQTGNVYNYSSSGITTGKDTVNEVFGELVLPLLANRPMVHELTIEGSVRYTDYKTYGSDWTYGIRGQYAPVPEFRFRGGYQTTFRAPNLYEQFVADQSGFFGYDPCDEYVVGLDPASNAYQNCDAEIGAANFNNDSDGDGVLDNWVANSTPQTFTKGGAGVLNAETGTSYGFGGVLDLPLGSFSNISLAVDYWYIKVEGQVGQLGTSILDRCYDSSDFRSGNFFCTLVSAREDSQNTLVSFDDPYLNIAQQKADGIDFNLRFDTELAGGRLVAQAHATRNLSMVYQSSAEVEPDDYLGLLGYHGTTGGPKWVGSFDLRYTTSDEKWTFRYGVDYTGKMDSTEALQSEPINFRGTTVVSDQVAEAYWEHALSIQYNWEGLAKMTLGVNNLFNEKPPVIGSYGTGASSRRPTIGNYFNYGTYDFLGRQVFLNVTRSF</sequence>
<dbReference type="GO" id="GO:0009279">
    <property type="term" value="C:cell outer membrane"/>
    <property type="evidence" value="ECO:0007669"/>
    <property type="project" value="UniProtKB-SubCell"/>
</dbReference>
<evidence type="ECO:0000256" key="1">
    <source>
        <dbReference type="ARBA" id="ARBA00004571"/>
    </source>
</evidence>
<evidence type="ECO:0000256" key="5">
    <source>
        <dbReference type="ARBA" id="ARBA00023077"/>
    </source>
</evidence>
<dbReference type="PANTHER" id="PTHR47234:SF1">
    <property type="entry name" value="TONB-DEPENDENT RECEPTOR"/>
    <property type="match status" value="1"/>
</dbReference>
<dbReference type="OrthoDB" id="7614575at2"/>
<evidence type="ECO:0000259" key="11">
    <source>
        <dbReference type="Pfam" id="PF00593"/>
    </source>
</evidence>
<dbReference type="STRING" id="543877.AM2010_372"/>
<dbReference type="Pfam" id="PF00593">
    <property type="entry name" value="TonB_dep_Rec_b-barrel"/>
    <property type="match status" value="1"/>
</dbReference>
<dbReference type="Gene3D" id="2.170.130.10">
    <property type="entry name" value="TonB-dependent receptor, plug domain"/>
    <property type="match status" value="1"/>
</dbReference>
<feature type="domain" description="TonB-dependent receptor plug" evidence="12">
    <location>
        <begin position="64"/>
        <end position="182"/>
    </location>
</feature>
<evidence type="ECO:0000313" key="14">
    <source>
        <dbReference type="Proteomes" id="UP000037643"/>
    </source>
</evidence>
<feature type="signal peptide" evidence="10">
    <location>
        <begin position="1"/>
        <end position="27"/>
    </location>
</feature>
<keyword evidence="3 8" id="KW-1134">Transmembrane beta strand</keyword>
<dbReference type="SUPFAM" id="SSF56935">
    <property type="entry name" value="Porins"/>
    <property type="match status" value="1"/>
</dbReference>
<evidence type="ECO:0000256" key="2">
    <source>
        <dbReference type="ARBA" id="ARBA00022448"/>
    </source>
</evidence>
<comment type="subcellular location">
    <subcellularLocation>
        <location evidence="1 8">Cell outer membrane</location>
        <topology evidence="1 8">Multi-pass membrane protein</topology>
    </subcellularLocation>
</comment>
<evidence type="ECO:0000256" key="9">
    <source>
        <dbReference type="RuleBase" id="RU003357"/>
    </source>
</evidence>
<dbReference type="PATRIC" id="fig|543877.4.peg.375"/>
<keyword evidence="5 9" id="KW-0798">TonB box</keyword>
<evidence type="ECO:0000313" key="13">
    <source>
        <dbReference type="EMBL" id="AKM06460.1"/>
    </source>
</evidence>
<gene>
    <name evidence="13" type="ORF">AM2010_372</name>
</gene>
<evidence type="ECO:0000256" key="6">
    <source>
        <dbReference type="ARBA" id="ARBA00023136"/>
    </source>
</evidence>
<comment type="similarity">
    <text evidence="8 9">Belongs to the TonB-dependent receptor family.</text>
</comment>
<keyword evidence="6 8" id="KW-0472">Membrane</keyword>
<evidence type="ECO:0000259" key="12">
    <source>
        <dbReference type="Pfam" id="PF07715"/>
    </source>
</evidence>
<keyword evidence="13" id="KW-0675">Receptor</keyword>
<dbReference type="AlphaFoldDB" id="A0A0G3X4G4"/>
<reference evidence="13 14" key="1">
    <citation type="submission" date="2015-06" db="EMBL/GenBank/DDBJ databases">
        <authorList>
            <person name="Kim K.M."/>
        </authorList>
    </citation>
    <scope>NUCLEOTIDE SEQUENCE [LARGE SCALE GENOMIC DNA]</scope>
    <source>
        <strain evidence="13 14">KCTC 22370</strain>
    </source>
</reference>
<name>A0A0G3X4G4_9SPHN</name>
<proteinExistence type="inferred from homology"/>
<dbReference type="RefSeq" id="WP_160325566.1">
    <property type="nucleotide sequence ID" value="NZ_CP011805.1"/>
</dbReference>
<keyword evidence="4 8" id="KW-0812">Transmembrane</keyword>
<dbReference type="Proteomes" id="UP000037643">
    <property type="component" value="Chromosome"/>
</dbReference>
<feature type="domain" description="TonB-dependent receptor-like beta-barrel" evidence="11">
    <location>
        <begin position="446"/>
        <end position="1005"/>
    </location>
</feature>
<keyword evidence="7 8" id="KW-0998">Cell outer membrane</keyword>
<dbReference type="PROSITE" id="PS52016">
    <property type="entry name" value="TONB_DEPENDENT_REC_3"/>
    <property type="match status" value="1"/>
</dbReference>
<dbReference type="InterPro" id="IPR012910">
    <property type="entry name" value="Plug_dom"/>
</dbReference>
<evidence type="ECO:0000256" key="3">
    <source>
        <dbReference type="ARBA" id="ARBA00022452"/>
    </source>
</evidence>
<keyword evidence="14" id="KW-1185">Reference proteome</keyword>
<evidence type="ECO:0000256" key="7">
    <source>
        <dbReference type="ARBA" id="ARBA00023237"/>
    </source>
</evidence>
<organism evidence="13 14">
    <name type="scientific">Pelagerythrobacter marensis</name>
    <dbReference type="NCBI Taxonomy" id="543877"/>
    <lineage>
        <taxon>Bacteria</taxon>
        <taxon>Pseudomonadati</taxon>
        <taxon>Pseudomonadota</taxon>
        <taxon>Alphaproteobacteria</taxon>
        <taxon>Sphingomonadales</taxon>
        <taxon>Erythrobacteraceae</taxon>
        <taxon>Pelagerythrobacter</taxon>
    </lineage>
</organism>
<keyword evidence="2 8" id="KW-0813">Transport</keyword>
<dbReference type="Gene3D" id="2.40.170.20">
    <property type="entry name" value="TonB-dependent receptor, beta-barrel domain"/>
    <property type="match status" value="1"/>
</dbReference>
<dbReference type="Pfam" id="PF07715">
    <property type="entry name" value="Plug"/>
    <property type="match status" value="1"/>
</dbReference>
<protein>
    <submittedName>
        <fullName evidence="13">TonB-dependent receptor</fullName>
    </submittedName>
</protein>
<dbReference type="InterPro" id="IPR000531">
    <property type="entry name" value="Beta-barrel_TonB"/>
</dbReference>
<dbReference type="InterPro" id="IPR039426">
    <property type="entry name" value="TonB-dep_rcpt-like"/>
</dbReference>
<dbReference type="PANTHER" id="PTHR47234">
    <property type="match status" value="1"/>
</dbReference>
<dbReference type="EMBL" id="CP011805">
    <property type="protein sequence ID" value="AKM06460.1"/>
    <property type="molecule type" value="Genomic_DNA"/>
</dbReference>
<dbReference type="InterPro" id="IPR037066">
    <property type="entry name" value="Plug_dom_sf"/>
</dbReference>
<accession>A0A0G3X4G4</accession>
<dbReference type="KEGG" id="amx:AM2010_372"/>
<feature type="chain" id="PRO_5005186224" evidence="10">
    <location>
        <begin position="28"/>
        <end position="1051"/>
    </location>
</feature>
<keyword evidence="10" id="KW-0732">Signal</keyword>
<dbReference type="InterPro" id="IPR036942">
    <property type="entry name" value="Beta-barrel_TonB_sf"/>
</dbReference>
<evidence type="ECO:0000256" key="8">
    <source>
        <dbReference type="PROSITE-ProRule" id="PRU01360"/>
    </source>
</evidence>
<evidence type="ECO:0000256" key="10">
    <source>
        <dbReference type="SAM" id="SignalP"/>
    </source>
</evidence>
<evidence type="ECO:0000256" key="4">
    <source>
        <dbReference type="ARBA" id="ARBA00022692"/>
    </source>
</evidence>